<dbReference type="SUPFAM" id="SSF56801">
    <property type="entry name" value="Acetyl-CoA synthetase-like"/>
    <property type="match status" value="1"/>
</dbReference>
<feature type="domain" description="AMP-dependent synthetase/ligase" evidence="1">
    <location>
        <begin position="17"/>
        <end position="347"/>
    </location>
</feature>
<name>A0A1Y3G5J7_9PROT</name>
<organism evidence="2 3">
    <name type="scientific">Acetobacter malorum</name>
    <dbReference type="NCBI Taxonomy" id="178901"/>
    <lineage>
        <taxon>Bacteria</taxon>
        <taxon>Pseudomonadati</taxon>
        <taxon>Pseudomonadota</taxon>
        <taxon>Alphaproteobacteria</taxon>
        <taxon>Acetobacterales</taxon>
        <taxon>Acetobacteraceae</taxon>
        <taxon>Acetobacter</taxon>
    </lineage>
</organism>
<dbReference type="PANTHER" id="PTHR24096">
    <property type="entry name" value="LONG-CHAIN-FATTY-ACID--COA LIGASE"/>
    <property type="match status" value="1"/>
</dbReference>
<evidence type="ECO:0000313" key="2">
    <source>
        <dbReference type="EMBL" id="OUJ05750.1"/>
    </source>
</evidence>
<evidence type="ECO:0000259" key="1">
    <source>
        <dbReference type="Pfam" id="PF00501"/>
    </source>
</evidence>
<reference evidence="3" key="1">
    <citation type="submission" date="2014-06" db="EMBL/GenBank/DDBJ databases">
        <authorList>
            <person name="Winans N.J."/>
            <person name="Newell P.D."/>
            <person name="Douglas A.E."/>
        </authorList>
    </citation>
    <scope>NUCLEOTIDE SEQUENCE [LARGE SCALE GENOMIC DNA]</scope>
    <source>
        <strain evidence="3">DsW_057</strain>
    </source>
</reference>
<gene>
    <name evidence="2" type="ORF">HK23_04270</name>
</gene>
<comment type="caution">
    <text evidence="2">The sequence shown here is derived from an EMBL/GenBank/DDBJ whole genome shotgun (WGS) entry which is preliminary data.</text>
</comment>
<evidence type="ECO:0000313" key="3">
    <source>
        <dbReference type="Proteomes" id="UP000242683"/>
    </source>
</evidence>
<protein>
    <recommendedName>
        <fullName evidence="1">AMP-dependent synthetase/ligase domain-containing protein</fullName>
    </recommendedName>
</protein>
<dbReference type="Pfam" id="PF00501">
    <property type="entry name" value="AMP-binding"/>
    <property type="match status" value="1"/>
</dbReference>
<dbReference type="InterPro" id="IPR000873">
    <property type="entry name" value="AMP-dep_synth/lig_dom"/>
</dbReference>
<sequence length="485" mass="54133">MLETFVQNFRKTKVYGTAFESVSRSWSWNRFLSDVRKTAQALESIRQSQPATVGIRCADYYHHWVLIFALDRLGLASASFQNSYGPSFKTYLDVIKPDFIVTDVALEVGISHCIVNAKWFSDVFKNKDDYTQHYKSSGFCRIGVAAGTDVRPHKIGLTQENIEQNIQQLMTSNILSLSDRPDKENLAVICCIGIDILAGYQIVLAALAAGSPVKIIEHVQIALAVIQQKPIVLVVSPLHLEYVISSLSPISRAQENIEVVVVGGRLPVELENKTKAKLTNKIHILYGTEEAGVISIKNNDTSFDSNSAGKILPWMTVEIVDGRDVPLPKGEEGIIRVRGNTVIKNYLDQDQYNNKKFKNGWFYPGDIGFLSEENEVFITGRADSLASFGGDKFDLRLLDHILKAYTGIEDASTFSVPDENGVPMPYAAIVCHVDLDGAALSAQLREKYENLPQLTLIWVDRIPYRSDGEPDRDFLTNGIIRSRQK</sequence>
<proteinExistence type="predicted"/>
<dbReference type="EMBL" id="JOPG01000017">
    <property type="protein sequence ID" value="OUJ05750.1"/>
    <property type="molecule type" value="Genomic_DNA"/>
</dbReference>
<dbReference type="InterPro" id="IPR042099">
    <property type="entry name" value="ANL_N_sf"/>
</dbReference>
<dbReference type="AlphaFoldDB" id="A0A1Y3G5J7"/>
<dbReference type="Gene3D" id="3.40.50.12780">
    <property type="entry name" value="N-terminal domain of ligase-like"/>
    <property type="match status" value="1"/>
</dbReference>
<accession>A0A1Y3G5J7</accession>
<dbReference type="Proteomes" id="UP000242683">
    <property type="component" value="Unassembled WGS sequence"/>
</dbReference>